<feature type="transmembrane region" description="Helical" evidence="6">
    <location>
        <begin position="109"/>
        <end position="132"/>
    </location>
</feature>
<evidence type="ECO:0000256" key="1">
    <source>
        <dbReference type="ARBA" id="ARBA00004651"/>
    </source>
</evidence>
<dbReference type="Proteomes" id="UP000565711">
    <property type="component" value="Unassembled WGS sequence"/>
</dbReference>
<dbReference type="EMBL" id="JAAXOP010000005">
    <property type="protein sequence ID" value="NKY50961.1"/>
    <property type="molecule type" value="Genomic_DNA"/>
</dbReference>
<keyword evidence="9" id="KW-1185">Reference proteome</keyword>
<organism evidence="8 9">
    <name type="scientific">Nocardia vermiculata</name>
    <dbReference type="NCBI Taxonomy" id="257274"/>
    <lineage>
        <taxon>Bacteria</taxon>
        <taxon>Bacillati</taxon>
        <taxon>Actinomycetota</taxon>
        <taxon>Actinomycetes</taxon>
        <taxon>Mycobacteriales</taxon>
        <taxon>Nocardiaceae</taxon>
        <taxon>Nocardia</taxon>
    </lineage>
</organism>
<evidence type="ECO:0000313" key="9">
    <source>
        <dbReference type="Proteomes" id="UP000565711"/>
    </source>
</evidence>
<comment type="caution">
    <text evidence="8">The sequence shown here is derived from an EMBL/GenBank/DDBJ whole genome shotgun (WGS) entry which is preliminary data.</text>
</comment>
<keyword evidence="4 6" id="KW-1133">Transmembrane helix</keyword>
<sequence>MTTRGYEPQFRAAAGVAPGGLAKRALARFIDWIIAGIVGAILFWLLPASTPDWVSVLPGAGFAFLYFLCFEVSTGSTPGKKILGLHVRGAGNSDKPNLKDSALRNAYMLLNLIPWIGGLLWLIAAIAIAVTIGSSPTKQGWHDRFADGTQVVEV</sequence>
<comment type="subcellular location">
    <subcellularLocation>
        <location evidence="1">Cell membrane</location>
        <topology evidence="1">Multi-pass membrane protein</topology>
    </subcellularLocation>
</comment>
<evidence type="ECO:0000256" key="2">
    <source>
        <dbReference type="ARBA" id="ARBA00022475"/>
    </source>
</evidence>
<dbReference type="InterPro" id="IPR051791">
    <property type="entry name" value="Pra-immunoreactive"/>
</dbReference>
<keyword evidence="2" id="KW-1003">Cell membrane</keyword>
<keyword evidence="5 6" id="KW-0472">Membrane</keyword>
<dbReference type="PANTHER" id="PTHR36115">
    <property type="entry name" value="PROLINE-RICH ANTIGEN HOMOLOG-RELATED"/>
    <property type="match status" value="1"/>
</dbReference>
<evidence type="ECO:0000256" key="6">
    <source>
        <dbReference type="SAM" id="Phobius"/>
    </source>
</evidence>
<dbReference type="PANTHER" id="PTHR36115:SF4">
    <property type="entry name" value="MEMBRANE PROTEIN"/>
    <property type="match status" value="1"/>
</dbReference>
<evidence type="ECO:0000256" key="5">
    <source>
        <dbReference type="ARBA" id="ARBA00023136"/>
    </source>
</evidence>
<evidence type="ECO:0000313" key="8">
    <source>
        <dbReference type="EMBL" id="NKY50961.1"/>
    </source>
</evidence>
<dbReference type="RefSeq" id="WP_084474745.1">
    <property type="nucleotide sequence ID" value="NZ_JAAXOP010000005.1"/>
</dbReference>
<protein>
    <submittedName>
        <fullName evidence="8">RDD family protein</fullName>
    </submittedName>
</protein>
<feature type="transmembrane region" description="Helical" evidence="6">
    <location>
        <begin position="53"/>
        <end position="72"/>
    </location>
</feature>
<reference evidence="8 9" key="1">
    <citation type="submission" date="2020-04" db="EMBL/GenBank/DDBJ databases">
        <title>MicrobeNet Type strains.</title>
        <authorList>
            <person name="Nicholson A.C."/>
        </authorList>
    </citation>
    <scope>NUCLEOTIDE SEQUENCE [LARGE SCALE GENOMIC DNA]</scope>
    <source>
        <strain evidence="8 9">JCM 12354</strain>
    </source>
</reference>
<dbReference type="GO" id="GO:0005886">
    <property type="term" value="C:plasma membrane"/>
    <property type="evidence" value="ECO:0007669"/>
    <property type="project" value="UniProtKB-SubCell"/>
</dbReference>
<dbReference type="Pfam" id="PF06271">
    <property type="entry name" value="RDD"/>
    <property type="match status" value="1"/>
</dbReference>
<keyword evidence="3 6" id="KW-0812">Transmembrane</keyword>
<feature type="transmembrane region" description="Helical" evidence="6">
    <location>
        <begin position="29"/>
        <end position="47"/>
    </location>
</feature>
<accession>A0A846XZY5</accession>
<evidence type="ECO:0000256" key="3">
    <source>
        <dbReference type="ARBA" id="ARBA00022692"/>
    </source>
</evidence>
<name>A0A846XZY5_9NOCA</name>
<dbReference type="AlphaFoldDB" id="A0A846XZY5"/>
<dbReference type="InterPro" id="IPR010432">
    <property type="entry name" value="RDD"/>
</dbReference>
<gene>
    <name evidence="8" type="ORF">HGA08_12125</name>
</gene>
<proteinExistence type="predicted"/>
<evidence type="ECO:0000256" key="4">
    <source>
        <dbReference type="ARBA" id="ARBA00022989"/>
    </source>
</evidence>
<feature type="domain" description="RDD" evidence="7">
    <location>
        <begin position="19"/>
        <end position="146"/>
    </location>
</feature>
<evidence type="ECO:0000259" key="7">
    <source>
        <dbReference type="Pfam" id="PF06271"/>
    </source>
</evidence>